<keyword evidence="4 6" id="KW-0472">Membrane</keyword>
<dbReference type="InterPro" id="IPR051694">
    <property type="entry name" value="Immunoregulatory_rcpt-like"/>
</dbReference>
<evidence type="ECO:0000256" key="3">
    <source>
        <dbReference type="ARBA" id="ARBA00022989"/>
    </source>
</evidence>
<keyword evidence="2 6" id="KW-0812">Transmembrane</keyword>
<dbReference type="STRING" id="41067.A0A2I2F2P7"/>
<keyword evidence="8" id="KW-1185">Reference proteome</keyword>
<dbReference type="GO" id="GO:0016020">
    <property type="term" value="C:membrane"/>
    <property type="evidence" value="ECO:0007669"/>
    <property type="project" value="UniProtKB-SubCell"/>
</dbReference>
<evidence type="ECO:0000256" key="2">
    <source>
        <dbReference type="ARBA" id="ARBA00022692"/>
    </source>
</evidence>
<name>A0A2I2F2P7_ASPCN</name>
<feature type="transmembrane region" description="Helical" evidence="6">
    <location>
        <begin position="144"/>
        <end position="167"/>
    </location>
</feature>
<keyword evidence="3 6" id="KW-1133">Transmembrane helix</keyword>
<evidence type="ECO:0000256" key="4">
    <source>
        <dbReference type="ARBA" id="ARBA00023136"/>
    </source>
</evidence>
<gene>
    <name evidence="7" type="ORF">BDW47DRAFT_119940</name>
</gene>
<evidence type="ECO:0000313" key="8">
    <source>
        <dbReference type="Proteomes" id="UP000234585"/>
    </source>
</evidence>
<sequence>MTYRAAYDSPAGYALRRNGSCLADEEISCGKTWGDFSACCPKGTSCPSKDSKWRNSICCPGGGNCSNMLKKRPHCANNETWNMFNHKNNFCCEKGQTGFWNRNMNNEGYGCVNGQPDDPEYMVLGPVKQIRDAPETSDSISGGAIAGAVVGAVAGAVIIIGLIWFFLRRRRQARARAQPPSSFQADGRTPSPMYSKLDNGQPSELYSEPAKTQPHEIDSVTRRELDGQGMPVEMGYSPVELPAGIR</sequence>
<evidence type="ECO:0000256" key="6">
    <source>
        <dbReference type="SAM" id="Phobius"/>
    </source>
</evidence>
<protein>
    <submittedName>
        <fullName evidence="7">Uncharacterized protein</fullName>
    </submittedName>
</protein>
<evidence type="ECO:0000313" key="7">
    <source>
        <dbReference type="EMBL" id="PLB34903.1"/>
    </source>
</evidence>
<dbReference type="GeneID" id="36522581"/>
<dbReference type="GO" id="GO:0071944">
    <property type="term" value="C:cell periphery"/>
    <property type="evidence" value="ECO:0007669"/>
    <property type="project" value="UniProtKB-ARBA"/>
</dbReference>
<accession>A0A2I2F2P7</accession>
<comment type="subcellular location">
    <subcellularLocation>
        <location evidence="1">Membrane</location>
        <topology evidence="1">Single-pass membrane protein</topology>
    </subcellularLocation>
</comment>
<dbReference type="AlphaFoldDB" id="A0A2I2F2P7"/>
<feature type="region of interest" description="Disordered" evidence="5">
    <location>
        <begin position="175"/>
        <end position="246"/>
    </location>
</feature>
<organism evidence="7 8">
    <name type="scientific">Aspergillus candidus</name>
    <dbReference type="NCBI Taxonomy" id="41067"/>
    <lineage>
        <taxon>Eukaryota</taxon>
        <taxon>Fungi</taxon>
        <taxon>Dikarya</taxon>
        <taxon>Ascomycota</taxon>
        <taxon>Pezizomycotina</taxon>
        <taxon>Eurotiomycetes</taxon>
        <taxon>Eurotiomycetidae</taxon>
        <taxon>Eurotiales</taxon>
        <taxon>Aspergillaceae</taxon>
        <taxon>Aspergillus</taxon>
        <taxon>Aspergillus subgen. Circumdati</taxon>
    </lineage>
</organism>
<dbReference type="OrthoDB" id="4779287at2759"/>
<reference evidence="7 8" key="1">
    <citation type="submission" date="2017-12" db="EMBL/GenBank/DDBJ databases">
        <authorList>
            <consortium name="DOE Joint Genome Institute"/>
            <person name="Haridas S."/>
            <person name="Kjaerbolling I."/>
            <person name="Vesth T.C."/>
            <person name="Frisvad J.C."/>
            <person name="Nybo J.L."/>
            <person name="Theobald S."/>
            <person name="Kuo A."/>
            <person name="Bowyer P."/>
            <person name="Matsuda Y."/>
            <person name="Mondo S."/>
            <person name="Lyhne E.K."/>
            <person name="Kogle M.E."/>
            <person name="Clum A."/>
            <person name="Lipzen A."/>
            <person name="Salamov A."/>
            <person name="Ngan C.Y."/>
            <person name="Daum C."/>
            <person name="Chiniquy J."/>
            <person name="Barry K."/>
            <person name="LaButti K."/>
            <person name="Simmons B.A."/>
            <person name="Magnuson J.K."/>
            <person name="Mortensen U.H."/>
            <person name="Larsen T.O."/>
            <person name="Grigoriev I.V."/>
            <person name="Baker S.E."/>
            <person name="Andersen M.R."/>
            <person name="Nordberg H.P."/>
            <person name="Cantor M.N."/>
            <person name="Hua S.X."/>
        </authorList>
    </citation>
    <scope>NUCLEOTIDE SEQUENCE [LARGE SCALE GENOMIC DNA]</scope>
    <source>
        <strain evidence="7 8">CBS 102.13</strain>
    </source>
</reference>
<dbReference type="PANTHER" id="PTHR15549:SF26">
    <property type="entry name" value="AXIAL BUDDING PATTERN PROTEIN 2-RELATED"/>
    <property type="match status" value="1"/>
</dbReference>
<dbReference type="EMBL" id="KZ559170">
    <property type="protein sequence ID" value="PLB34903.1"/>
    <property type="molecule type" value="Genomic_DNA"/>
</dbReference>
<dbReference type="RefSeq" id="XP_024668915.1">
    <property type="nucleotide sequence ID" value="XM_024815421.1"/>
</dbReference>
<feature type="compositionally biased region" description="Basic and acidic residues" evidence="5">
    <location>
        <begin position="213"/>
        <end position="226"/>
    </location>
</feature>
<evidence type="ECO:0000256" key="1">
    <source>
        <dbReference type="ARBA" id="ARBA00004167"/>
    </source>
</evidence>
<evidence type="ECO:0000256" key="5">
    <source>
        <dbReference type="SAM" id="MobiDB-lite"/>
    </source>
</evidence>
<dbReference type="Proteomes" id="UP000234585">
    <property type="component" value="Unassembled WGS sequence"/>
</dbReference>
<proteinExistence type="predicted"/>
<dbReference type="PANTHER" id="PTHR15549">
    <property type="entry name" value="PAIRED IMMUNOGLOBULIN-LIKE TYPE 2 RECEPTOR"/>
    <property type="match status" value="1"/>
</dbReference>